<feature type="region of interest" description="Disordered" evidence="1">
    <location>
        <begin position="18"/>
        <end position="45"/>
    </location>
</feature>
<sequence>MIETRSAPYHEAGGELLDVHRPARPPGHGAAPTVPPWHGRGPGERDVLAPLAREAAAPGLVVVVPDWRPDAPDGGWGHPRASVRFVRERAGDFGGDTGRIVPTGWSLGAYPAPSAAVRPGLVDGWRPAAAAGIAGRYLWERPETGLRDLREELAAESVPRSPSNWCTAAPTASRPSTTRGTSCPSSAAGAGRWPVPRPGPTTRAWC</sequence>
<evidence type="ECO:0000256" key="1">
    <source>
        <dbReference type="SAM" id="MobiDB-lite"/>
    </source>
</evidence>
<reference evidence="2 3" key="1">
    <citation type="submission" date="2017-11" db="EMBL/GenBank/DDBJ databases">
        <title>Streptomyces carmine sp. nov., a novel actinomycete isolated from Sophora alopecuroides in Xinjiang, China.</title>
        <authorList>
            <person name="Wang Y."/>
            <person name="Luo X."/>
            <person name="Wan C."/>
            <person name="Zhang L."/>
        </authorList>
    </citation>
    <scope>NUCLEOTIDE SEQUENCE [LARGE SCALE GENOMIC DNA]</scope>
    <source>
        <strain evidence="2 3">TRM SA0054</strain>
    </source>
</reference>
<dbReference type="Gene3D" id="3.40.50.1820">
    <property type="entry name" value="alpha/beta hydrolase"/>
    <property type="match status" value="1"/>
</dbReference>
<evidence type="ECO:0000313" key="2">
    <source>
        <dbReference type="EMBL" id="PJE99244.1"/>
    </source>
</evidence>
<feature type="region of interest" description="Disordered" evidence="1">
    <location>
        <begin position="160"/>
        <end position="206"/>
    </location>
</feature>
<feature type="compositionally biased region" description="Low complexity" evidence="1">
    <location>
        <begin position="167"/>
        <end position="179"/>
    </location>
</feature>
<gene>
    <name evidence="2" type="ORF">CUT44_05625</name>
</gene>
<dbReference type="RefSeq" id="WP_100201044.1">
    <property type="nucleotide sequence ID" value="NZ_PGGW01000017.1"/>
</dbReference>
<dbReference type="Proteomes" id="UP000230407">
    <property type="component" value="Unassembled WGS sequence"/>
</dbReference>
<proteinExistence type="predicted"/>
<keyword evidence="3" id="KW-1185">Reference proteome</keyword>
<evidence type="ECO:0008006" key="4">
    <source>
        <dbReference type="Google" id="ProtNLM"/>
    </source>
</evidence>
<dbReference type="EMBL" id="PGGW01000017">
    <property type="protein sequence ID" value="PJE99244.1"/>
    <property type="molecule type" value="Genomic_DNA"/>
</dbReference>
<name>A0A2M8M4W2_9ACTN</name>
<dbReference type="InterPro" id="IPR029058">
    <property type="entry name" value="AB_hydrolase_fold"/>
</dbReference>
<evidence type="ECO:0000313" key="3">
    <source>
        <dbReference type="Proteomes" id="UP000230407"/>
    </source>
</evidence>
<protein>
    <recommendedName>
        <fullName evidence="4">Xaa-Pro dipeptidyl-peptidase-like domain-containing protein</fullName>
    </recommendedName>
</protein>
<dbReference type="AlphaFoldDB" id="A0A2M8M4W2"/>
<organism evidence="2 3">
    <name type="scientific">Streptomyces carminius</name>
    <dbReference type="NCBI Taxonomy" id="2665496"/>
    <lineage>
        <taxon>Bacteria</taxon>
        <taxon>Bacillati</taxon>
        <taxon>Actinomycetota</taxon>
        <taxon>Actinomycetes</taxon>
        <taxon>Kitasatosporales</taxon>
        <taxon>Streptomycetaceae</taxon>
        <taxon>Streptomyces</taxon>
    </lineage>
</organism>
<dbReference type="SUPFAM" id="SSF53474">
    <property type="entry name" value="alpha/beta-Hydrolases"/>
    <property type="match status" value="1"/>
</dbReference>
<accession>A0A2M8M4W2</accession>
<comment type="caution">
    <text evidence="2">The sequence shown here is derived from an EMBL/GenBank/DDBJ whole genome shotgun (WGS) entry which is preliminary data.</text>
</comment>